<dbReference type="AlphaFoldDB" id="A0A4U3KYJ2"/>
<proteinExistence type="predicted"/>
<dbReference type="RefSeq" id="WP_137262253.1">
    <property type="nucleotide sequence ID" value="NZ_SZQL01000010.1"/>
</dbReference>
<comment type="caution">
    <text evidence="2">The sequence shown here is derived from an EMBL/GenBank/DDBJ whole genome shotgun (WGS) entry which is preliminary data.</text>
</comment>
<sequence length="263" mass="30095">MLHLLKIEWLKIKYYRTFWILSALFALSLYGVNEIVYTAQHNAFASAPQAQMLIGTPPFQFPEVWHTISYVSSYLLFFPGLIIIILMTNEFSYKTHRQNIIDGLSRTQFIYVKMMLCVLIALVSTIIVGLVAFFFGMYENAAAFSFQNVQYIGMFFIQTLSYTAVALVIATLFRRSGIAIGIYFLYAEILDQLLSLAASHYLNNAGQYFPLESNDNLIPFPLFKNAKEQIIEPANVTYMLIAAAVYLAIYFFVCKRKMETADL</sequence>
<gene>
    <name evidence="2" type="ORF">FC093_13125</name>
</gene>
<evidence type="ECO:0000256" key="1">
    <source>
        <dbReference type="SAM" id="Phobius"/>
    </source>
</evidence>
<dbReference type="OrthoDB" id="1452202at2"/>
<feature type="transmembrane region" description="Helical" evidence="1">
    <location>
        <begin position="149"/>
        <end position="173"/>
    </location>
</feature>
<feature type="transmembrane region" description="Helical" evidence="1">
    <location>
        <begin position="236"/>
        <end position="253"/>
    </location>
</feature>
<evidence type="ECO:0000313" key="3">
    <source>
        <dbReference type="Proteomes" id="UP000305848"/>
    </source>
</evidence>
<dbReference type="EMBL" id="SZQL01000010">
    <property type="protein sequence ID" value="TKK67688.1"/>
    <property type="molecule type" value="Genomic_DNA"/>
</dbReference>
<feature type="transmembrane region" description="Helical" evidence="1">
    <location>
        <begin position="180"/>
        <end position="202"/>
    </location>
</feature>
<protein>
    <submittedName>
        <fullName evidence="2">Uncharacterized protein</fullName>
    </submittedName>
</protein>
<dbReference type="Pfam" id="PF12730">
    <property type="entry name" value="ABC2_membrane_4"/>
    <property type="match status" value="1"/>
</dbReference>
<keyword evidence="1" id="KW-0472">Membrane</keyword>
<keyword evidence="1" id="KW-0812">Transmembrane</keyword>
<feature type="transmembrane region" description="Helical" evidence="1">
    <location>
        <begin position="68"/>
        <end position="88"/>
    </location>
</feature>
<evidence type="ECO:0000313" key="2">
    <source>
        <dbReference type="EMBL" id="TKK67688.1"/>
    </source>
</evidence>
<keyword evidence="3" id="KW-1185">Reference proteome</keyword>
<accession>A0A4U3KYJ2</accession>
<organism evidence="2 3">
    <name type="scientific">Ilyomonas limi</name>
    <dbReference type="NCBI Taxonomy" id="2575867"/>
    <lineage>
        <taxon>Bacteria</taxon>
        <taxon>Pseudomonadati</taxon>
        <taxon>Bacteroidota</taxon>
        <taxon>Chitinophagia</taxon>
        <taxon>Chitinophagales</taxon>
        <taxon>Chitinophagaceae</taxon>
        <taxon>Ilyomonas</taxon>
    </lineage>
</organism>
<dbReference type="Proteomes" id="UP000305848">
    <property type="component" value="Unassembled WGS sequence"/>
</dbReference>
<name>A0A4U3KYJ2_9BACT</name>
<feature type="transmembrane region" description="Helical" evidence="1">
    <location>
        <begin position="109"/>
        <end position="137"/>
    </location>
</feature>
<feature type="transmembrane region" description="Helical" evidence="1">
    <location>
        <begin position="12"/>
        <end position="32"/>
    </location>
</feature>
<keyword evidence="1" id="KW-1133">Transmembrane helix</keyword>
<reference evidence="2 3" key="1">
    <citation type="submission" date="2019-05" db="EMBL/GenBank/DDBJ databases">
        <title>Panacibacter sp. strain 17mud1-8 Genome sequencing and assembly.</title>
        <authorList>
            <person name="Chhetri G."/>
        </authorList>
    </citation>
    <scope>NUCLEOTIDE SEQUENCE [LARGE SCALE GENOMIC DNA]</scope>
    <source>
        <strain evidence="2 3">17mud1-8</strain>
    </source>
</reference>